<evidence type="ECO:0000313" key="2">
    <source>
        <dbReference type="EnsemblMetazoa" id="CJA20502.1"/>
    </source>
</evidence>
<proteinExistence type="predicted"/>
<dbReference type="EnsemblMetazoa" id="CJA20502.1">
    <property type="protein sequence ID" value="CJA20502.1"/>
    <property type="gene ID" value="WBGene00176074"/>
</dbReference>
<organism evidence="2 3">
    <name type="scientific">Caenorhabditis japonica</name>
    <dbReference type="NCBI Taxonomy" id="281687"/>
    <lineage>
        <taxon>Eukaryota</taxon>
        <taxon>Metazoa</taxon>
        <taxon>Ecdysozoa</taxon>
        <taxon>Nematoda</taxon>
        <taxon>Chromadorea</taxon>
        <taxon>Rhabditida</taxon>
        <taxon>Rhabditina</taxon>
        <taxon>Rhabditomorpha</taxon>
        <taxon>Rhabditoidea</taxon>
        <taxon>Rhabditidae</taxon>
        <taxon>Peloderinae</taxon>
        <taxon>Caenorhabditis</taxon>
    </lineage>
</organism>
<evidence type="ECO:0000313" key="3">
    <source>
        <dbReference type="Proteomes" id="UP000005237"/>
    </source>
</evidence>
<evidence type="ECO:0000256" key="1">
    <source>
        <dbReference type="SAM" id="SignalP"/>
    </source>
</evidence>
<keyword evidence="3" id="KW-1185">Reference proteome</keyword>
<reference evidence="3" key="1">
    <citation type="submission" date="2010-08" db="EMBL/GenBank/DDBJ databases">
        <authorList>
            <consortium name="Caenorhabditis japonica Sequencing Consortium"/>
            <person name="Wilson R.K."/>
        </authorList>
    </citation>
    <scope>NUCLEOTIDE SEQUENCE [LARGE SCALE GENOMIC DNA]</scope>
    <source>
        <strain evidence="3">DF5081</strain>
    </source>
</reference>
<feature type="chain" id="PRO_5035789406" description="EB domain-containing protein" evidence="1">
    <location>
        <begin position="20"/>
        <end position="188"/>
    </location>
</feature>
<name>A0A8R1E6B3_CAEJA</name>
<evidence type="ECO:0008006" key="4">
    <source>
        <dbReference type="Google" id="ProtNLM"/>
    </source>
</evidence>
<protein>
    <recommendedName>
        <fullName evidence="4">EB domain-containing protein</fullName>
    </recommendedName>
</protein>
<reference evidence="2" key="2">
    <citation type="submission" date="2022-06" db="UniProtKB">
        <authorList>
            <consortium name="EnsemblMetazoa"/>
        </authorList>
    </citation>
    <scope>IDENTIFICATION</scope>
    <source>
        <strain evidence="2">DF5081</strain>
    </source>
</reference>
<feature type="signal peptide" evidence="1">
    <location>
        <begin position="1"/>
        <end position="19"/>
    </location>
</feature>
<keyword evidence="1" id="KW-0732">Signal</keyword>
<sequence>MGMLNSLGLLVLFLHAAVADDDCVDRPCLECRHYVKPVDPCLHHGTKAMVYCDPQSNLIQKSSTNFLECVQNRWVLRECVTGTVYESGRGCVDPTLQPFMQGFSVSGSGRVGDVCQYNTDCLSGMYCATGLCTCLSTYILRESYCYEILAKKRWFSRKSHLKIKSEMRWMHIVSVFETYRPYGPMSVI</sequence>
<dbReference type="AlphaFoldDB" id="A0A8R1E6B3"/>
<accession>A0A8R1E6B3</accession>
<dbReference type="Proteomes" id="UP000005237">
    <property type="component" value="Unassembled WGS sequence"/>
</dbReference>